<evidence type="ECO:0000256" key="3">
    <source>
        <dbReference type="ARBA" id="ARBA00012438"/>
    </source>
</evidence>
<dbReference type="SMART" id="SM00304">
    <property type="entry name" value="HAMP"/>
    <property type="match status" value="1"/>
</dbReference>
<keyword evidence="4" id="KW-0597">Phosphoprotein</keyword>
<dbReference type="Pfam" id="PF00672">
    <property type="entry name" value="HAMP"/>
    <property type="match status" value="1"/>
</dbReference>
<dbReference type="Gene3D" id="3.30.565.10">
    <property type="entry name" value="Histidine kinase-like ATPase, C-terminal domain"/>
    <property type="match status" value="1"/>
</dbReference>
<evidence type="ECO:0000256" key="8">
    <source>
        <dbReference type="ARBA" id="ARBA00022989"/>
    </source>
</evidence>
<feature type="domain" description="HAMP" evidence="14">
    <location>
        <begin position="322"/>
        <end position="377"/>
    </location>
</feature>
<reference evidence="15" key="1">
    <citation type="submission" date="2023-07" db="EMBL/GenBank/DDBJ databases">
        <authorList>
            <person name="Pelsma A.J. K."/>
        </authorList>
    </citation>
    <scope>NUCLEOTIDE SEQUENCE</scope>
</reference>
<evidence type="ECO:0000256" key="12">
    <source>
        <dbReference type="SAM" id="Phobius"/>
    </source>
</evidence>
<dbReference type="InterPro" id="IPR050428">
    <property type="entry name" value="TCS_sensor_his_kinase"/>
</dbReference>
<organism evidence="15">
    <name type="scientific">freshwater sediment metagenome</name>
    <dbReference type="NCBI Taxonomy" id="556182"/>
    <lineage>
        <taxon>unclassified sequences</taxon>
        <taxon>metagenomes</taxon>
        <taxon>ecological metagenomes</taxon>
    </lineage>
</organism>
<evidence type="ECO:0000259" key="13">
    <source>
        <dbReference type="PROSITE" id="PS50109"/>
    </source>
</evidence>
<dbReference type="SUPFAM" id="SSF158472">
    <property type="entry name" value="HAMP domain-like"/>
    <property type="match status" value="1"/>
</dbReference>
<evidence type="ECO:0000256" key="7">
    <source>
        <dbReference type="ARBA" id="ARBA00022777"/>
    </source>
</evidence>
<dbReference type="SUPFAM" id="SSF47384">
    <property type="entry name" value="Homodimeric domain of signal transducing histidine kinase"/>
    <property type="match status" value="1"/>
</dbReference>
<feature type="transmembrane region" description="Helical" evidence="12">
    <location>
        <begin position="301"/>
        <end position="320"/>
    </location>
</feature>
<evidence type="ECO:0000256" key="9">
    <source>
        <dbReference type="ARBA" id="ARBA00023012"/>
    </source>
</evidence>
<sequence length="631" mass="68894">MSASESGDILAEEPAEASAGSDASRAIPDSPARPARRATRTMNVRLRRLSRLAQSHLSSSLTRRIVVLNLGGLVALLGGFLYLNQFREGLIDARVQSLQTQGEIIAAAIAASATVDTDAITIDPEKLLKLAPGESASPGEGQLALEFSLNPERVGPLLRRLVSPTRLRARIYDRDGYLLLDSRSVSGRSNIMRFDLPPASQVTTIDASSYLQKALDLLRRLTRRPELPLYEDIGMGNGKIYPEVESALDGRAHSVVRANAKGETIISVAVPVQRFRSVRGALLLSTMGGDIDAIIGAERWGIIRIFLVSAGVMLLVSLFFTNTITEPMRRLAEAAERVRRGAKSRQEIPDFSDRPDEIGHLSAALRDMTTALYNRIEAIEHFAADVAHELKNPLTSLRSAVETLPIAKTDSARDRLLAIIKHDVGRLDRLISDISDASRLDAELARADMLDVDLSKALITIVDIARAVDRGDRVKIELTIRERATEAPRGLWRVLGHDSRLGQVFNNLIDNARSFSKPGGSVRVLLWPESAKGPGGSELEGYEIIVDDDGPGIPDGAFERIFERFYTDRPEQGFGQNSGLGLAISRQIIEAHGGRIRALNRTLAHPKGTDEPEPDDTVLGARFVVWLPAAR</sequence>
<dbReference type="Gene3D" id="6.10.340.10">
    <property type="match status" value="1"/>
</dbReference>
<dbReference type="Pfam" id="PF13755">
    <property type="entry name" value="Sensor_TM1"/>
    <property type="match status" value="1"/>
</dbReference>
<dbReference type="SMART" id="SM00387">
    <property type="entry name" value="HATPase_c"/>
    <property type="match status" value="1"/>
</dbReference>
<dbReference type="Pfam" id="PF13756">
    <property type="entry name" value="Stimulus_sens_1"/>
    <property type="match status" value="1"/>
</dbReference>
<evidence type="ECO:0000256" key="1">
    <source>
        <dbReference type="ARBA" id="ARBA00000085"/>
    </source>
</evidence>
<dbReference type="Gene3D" id="1.10.287.130">
    <property type="match status" value="1"/>
</dbReference>
<feature type="transmembrane region" description="Helical" evidence="12">
    <location>
        <begin position="65"/>
        <end position="84"/>
    </location>
</feature>
<keyword evidence="5 15" id="KW-0808">Transferase</keyword>
<keyword evidence="9" id="KW-0902">Two-component regulatory system</keyword>
<dbReference type="InterPro" id="IPR036890">
    <property type="entry name" value="HATPase_C_sf"/>
</dbReference>
<dbReference type="PROSITE" id="PS50109">
    <property type="entry name" value="HIS_KIN"/>
    <property type="match status" value="1"/>
</dbReference>
<dbReference type="EC" id="2.7.13.3" evidence="3"/>
<dbReference type="SUPFAM" id="SSF55874">
    <property type="entry name" value="ATPase domain of HSP90 chaperone/DNA topoisomerase II/histidine kinase"/>
    <property type="match status" value="1"/>
</dbReference>
<keyword evidence="7 15" id="KW-0418">Kinase</keyword>
<evidence type="ECO:0000256" key="5">
    <source>
        <dbReference type="ARBA" id="ARBA00022679"/>
    </source>
</evidence>
<evidence type="ECO:0000259" key="14">
    <source>
        <dbReference type="PROSITE" id="PS50885"/>
    </source>
</evidence>
<dbReference type="AlphaFoldDB" id="A0AA48M4Q5"/>
<name>A0AA48M4Q5_9ZZZZ</name>
<comment type="catalytic activity">
    <reaction evidence="1">
        <text>ATP + protein L-histidine = ADP + protein N-phospho-L-histidine.</text>
        <dbReference type="EC" id="2.7.13.3"/>
    </reaction>
</comment>
<dbReference type="PRINTS" id="PR00344">
    <property type="entry name" value="BCTRLSENSOR"/>
</dbReference>
<dbReference type="PROSITE" id="PS50885">
    <property type="entry name" value="HAMP"/>
    <property type="match status" value="1"/>
</dbReference>
<evidence type="ECO:0000256" key="11">
    <source>
        <dbReference type="SAM" id="MobiDB-lite"/>
    </source>
</evidence>
<protein>
    <recommendedName>
        <fullName evidence="3">histidine kinase</fullName>
        <ecNumber evidence="3">2.7.13.3</ecNumber>
    </recommendedName>
</protein>
<dbReference type="InterPro" id="IPR025908">
    <property type="entry name" value="Sensor_TM1"/>
</dbReference>
<evidence type="ECO:0000256" key="4">
    <source>
        <dbReference type="ARBA" id="ARBA00022553"/>
    </source>
</evidence>
<dbReference type="InterPro" id="IPR003661">
    <property type="entry name" value="HisK_dim/P_dom"/>
</dbReference>
<evidence type="ECO:0000256" key="6">
    <source>
        <dbReference type="ARBA" id="ARBA00022692"/>
    </source>
</evidence>
<dbReference type="SMART" id="SM00388">
    <property type="entry name" value="HisKA"/>
    <property type="match status" value="1"/>
</dbReference>
<dbReference type="InterPro" id="IPR003660">
    <property type="entry name" value="HAMP_dom"/>
</dbReference>
<feature type="region of interest" description="Disordered" evidence="11">
    <location>
        <begin position="1"/>
        <end position="39"/>
    </location>
</feature>
<dbReference type="Pfam" id="PF00512">
    <property type="entry name" value="HisKA"/>
    <property type="match status" value="1"/>
</dbReference>
<dbReference type="Pfam" id="PF02518">
    <property type="entry name" value="HATPase_c"/>
    <property type="match status" value="1"/>
</dbReference>
<dbReference type="CDD" id="cd06225">
    <property type="entry name" value="HAMP"/>
    <property type="match status" value="1"/>
</dbReference>
<evidence type="ECO:0000256" key="10">
    <source>
        <dbReference type="ARBA" id="ARBA00023136"/>
    </source>
</evidence>
<dbReference type="InterPro" id="IPR004358">
    <property type="entry name" value="Sig_transdc_His_kin-like_C"/>
</dbReference>
<dbReference type="PANTHER" id="PTHR45436">
    <property type="entry name" value="SENSOR HISTIDINE KINASE YKOH"/>
    <property type="match status" value="1"/>
</dbReference>
<feature type="domain" description="Histidine kinase" evidence="13">
    <location>
        <begin position="385"/>
        <end position="631"/>
    </location>
</feature>
<comment type="subcellular location">
    <subcellularLocation>
        <location evidence="2">Membrane</location>
    </subcellularLocation>
</comment>
<keyword evidence="8 12" id="KW-1133">Transmembrane helix</keyword>
<keyword evidence="6 12" id="KW-0812">Transmembrane</keyword>
<dbReference type="GO" id="GO:0016020">
    <property type="term" value="C:membrane"/>
    <property type="evidence" value="ECO:0007669"/>
    <property type="project" value="UniProtKB-SubCell"/>
</dbReference>
<evidence type="ECO:0000256" key="2">
    <source>
        <dbReference type="ARBA" id="ARBA00004370"/>
    </source>
</evidence>
<dbReference type="EMBL" id="OY288114">
    <property type="protein sequence ID" value="CAJ0880152.1"/>
    <property type="molecule type" value="Genomic_DNA"/>
</dbReference>
<proteinExistence type="predicted"/>
<dbReference type="CDD" id="cd00082">
    <property type="entry name" value="HisKA"/>
    <property type="match status" value="1"/>
</dbReference>
<keyword evidence="10 12" id="KW-0472">Membrane</keyword>
<dbReference type="InterPro" id="IPR025919">
    <property type="entry name" value="Stimulus_sens_dom"/>
</dbReference>
<feature type="compositionally biased region" description="Low complexity" evidence="11">
    <location>
        <begin position="23"/>
        <end position="33"/>
    </location>
</feature>
<dbReference type="InterPro" id="IPR003594">
    <property type="entry name" value="HATPase_dom"/>
</dbReference>
<dbReference type="InterPro" id="IPR036097">
    <property type="entry name" value="HisK_dim/P_sf"/>
</dbReference>
<dbReference type="GO" id="GO:0000155">
    <property type="term" value="F:phosphorelay sensor kinase activity"/>
    <property type="evidence" value="ECO:0007669"/>
    <property type="project" value="InterPro"/>
</dbReference>
<dbReference type="PANTHER" id="PTHR45436:SF5">
    <property type="entry name" value="SENSOR HISTIDINE KINASE TRCS"/>
    <property type="match status" value="1"/>
</dbReference>
<evidence type="ECO:0000313" key="15">
    <source>
        <dbReference type="EMBL" id="CAJ0880152.1"/>
    </source>
</evidence>
<accession>A0AA48M4Q5</accession>
<gene>
    <name evidence="15" type="primary">chvG</name>
    <name evidence="15" type="ORF">AMST5_03128</name>
</gene>
<dbReference type="InterPro" id="IPR005467">
    <property type="entry name" value="His_kinase_dom"/>
</dbReference>